<feature type="domain" description="Carrier" evidence="5">
    <location>
        <begin position="73"/>
        <end position="150"/>
    </location>
</feature>
<organism evidence="6 7">
    <name type="scientific">Pristionchus mayeri</name>
    <dbReference type="NCBI Taxonomy" id="1317129"/>
    <lineage>
        <taxon>Eukaryota</taxon>
        <taxon>Metazoa</taxon>
        <taxon>Ecdysozoa</taxon>
        <taxon>Nematoda</taxon>
        <taxon>Chromadorea</taxon>
        <taxon>Rhabditida</taxon>
        <taxon>Rhabditina</taxon>
        <taxon>Diplogasteromorpha</taxon>
        <taxon>Diplogasteroidea</taxon>
        <taxon>Neodiplogasteridae</taxon>
        <taxon>Pristionchus</taxon>
    </lineage>
</organism>
<comment type="function">
    <text evidence="4">Carrier of the growing fatty acid chain in fatty acid biosynthesis.</text>
</comment>
<comment type="caution">
    <text evidence="6">The sequence shown here is derived from an EMBL/GenBank/DDBJ whole genome shotgun (WGS) entry which is preliminary data.</text>
</comment>
<keyword evidence="4" id="KW-0276">Fatty acid metabolism</keyword>
<dbReference type="InterPro" id="IPR003231">
    <property type="entry name" value="ACP"/>
</dbReference>
<dbReference type="GO" id="GO:0005739">
    <property type="term" value="C:mitochondrion"/>
    <property type="evidence" value="ECO:0007669"/>
    <property type="project" value="TreeGrafter"/>
</dbReference>
<dbReference type="InterPro" id="IPR009081">
    <property type="entry name" value="PP-bd_ACP"/>
</dbReference>
<dbReference type="Pfam" id="PF00550">
    <property type="entry name" value="PP-binding"/>
    <property type="match status" value="1"/>
</dbReference>
<dbReference type="SUPFAM" id="SSF47336">
    <property type="entry name" value="ACP-like"/>
    <property type="match status" value="1"/>
</dbReference>
<evidence type="ECO:0000256" key="1">
    <source>
        <dbReference type="ARBA" id="ARBA00010930"/>
    </source>
</evidence>
<keyword evidence="4" id="KW-0444">Lipid biosynthesis</keyword>
<dbReference type="Gene3D" id="1.10.1200.10">
    <property type="entry name" value="ACP-like"/>
    <property type="match status" value="1"/>
</dbReference>
<dbReference type="PANTHER" id="PTHR20863:SF27">
    <property type="entry name" value="ACYL CARRIER PROTEIN"/>
    <property type="match status" value="1"/>
</dbReference>
<dbReference type="InterPro" id="IPR036736">
    <property type="entry name" value="ACP-like_sf"/>
</dbReference>
<dbReference type="PANTHER" id="PTHR20863">
    <property type="entry name" value="ACYL CARRIER PROTEIN"/>
    <property type="match status" value="1"/>
</dbReference>
<evidence type="ECO:0000259" key="5">
    <source>
        <dbReference type="PROSITE" id="PS50075"/>
    </source>
</evidence>
<dbReference type="EMBL" id="BTRK01000003">
    <property type="protein sequence ID" value="GMR41931.1"/>
    <property type="molecule type" value="Genomic_DNA"/>
</dbReference>
<protein>
    <recommendedName>
        <fullName evidence="4">Acyl carrier protein</fullName>
    </recommendedName>
</protein>
<dbReference type="Proteomes" id="UP001328107">
    <property type="component" value="Unassembled WGS sequence"/>
</dbReference>
<evidence type="ECO:0000256" key="2">
    <source>
        <dbReference type="ARBA" id="ARBA00022450"/>
    </source>
</evidence>
<dbReference type="GO" id="GO:0000035">
    <property type="term" value="F:acyl binding"/>
    <property type="evidence" value="ECO:0007669"/>
    <property type="project" value="TreeGrafter"/>
</dbReference>
<evidence type="ECO:0000256" key="3">
    <source>
        <dbReference type="ARBA" id="ARBA00022553"/>
    </source>
</evidence>
<sequence length="154" mass="17646">CKIVIRRMLSSAVCRVAPRCSQIAARQIFRLVSGRPTFVLPRLTAISSFKVQTRLSSVEVFGPFDLPKQLTFKEVEERVLKAIRAWDRFPADKAGLLKLDAVFTEMGFDSLDHVEIMMAIEDEFAFEIPLADAEKLKTPKDIFKFICEREDVYE</sequence>
<evidence type="ECO:0000313" key="7">
    <source>
        <dbReference type="Proteomes" id="UP001328107"/>
    </source>
</evidence>
<dbReference type="GO" id="GO:0000036">
    <property type="term" value="F:acyl carrier activity"/>
    <property type="evidence" value="ECO:0007669"/>
    <property type="project" value="TreeGrafter"/>
</dbReference>
<evidence type="ECO:0000313" key="6">
    <source>
        <dbReference type="EMBL" id="GMR41931.1"/>
    </source>
</evidence>
<evidence type="ECO:0000256" key="4">
    <source>
        <dbReference type="RuleBase" id="RU000722"/>
    </source>
</evidence>
<feature type="non-terminal residue" evidence="6">
    <location>
        <position position="1"/>
    </location>
</feature>
<gene>
    <name evidence="6" type="ORF">PMAYCL1PPCAC_12126</name>
</gene>
<keyword evidence="4" id="KW-0275">Fatty acid biosynthesis</keyword>
<keyword evidence="4" id="KW-0443">Lipid metabolism</keyword>
<dbReference type="PROSITE" id="PS50075">
    <property type="entry name" value="CARRIER"/>
    <property type="match status" value="1"/>
</dbReference>
<keyword evidence="2 4" id="KW-0596">Phosphopantetheine</keyword>
<keyword evidence="3" id="KW-0597">Phosphoprotein</keyword>
<keyword evidence="7" id="KW-1185">Reference proteome</keyword>
<proteinExistence type="inferred from homology"/>
<dbReference type="AlphaFoldDB" id="A0AAN5CGQ0"/>
<comment type="similarity">
    <text evidence="1">Belongs to the acyl carrier protein (ACP) family.</text>
</comment>
<name>A0AAN5CGQ0_9BILA</name>
<accession>A0AAN5CGQ0</accession>
<reference evidence="7" key="1">
    <citation type="submission" date="2022-10" db="EMBL/GenBank/DDBJ databases">
        <title>Genome assembly of Pristionchus species.</title>
        <authorList>
            <person name="Yoshida K."/>
            <person name="Sommer R.J."/>
        </authorList>
    </citation>
    <scope>NUCLEOTIDE SEQUENCE [LARGE SCALE GENOMIC DNA]</scope>
    <source>
        <strain evidence="7">RS5460</strain>
    </source>
</reference>